<dbReference type="EMBL" id="LK022848">
    <property type="protein sequence ID" value="CDR06935.1"/>
    <property type="molecule type" value="Genomic_DNA"/>
</dbReference>
<name>A0A060ZLG6_9ACTN</name>
<sequence length="120" mass="13760">MIERLEFQRGGVWYARYFKGLVTFLVGHSKSEKSTAIEVLLYPLGLTTATVMPEVRSCQYIRLVFRVFSVKSSVLRRAARRRTWREPVCNPPAILWWRSRGCTRALVSRVWVAAALAGSL</sequence>
<gene>
    <name evidence="1" type="ORF">SIRAN3802</name>
</gene>
<protein>
    <submittedName>
        <fullName evidence="1">Uncharacterized protein</fullName>
    </submittedName>
</protein>
<proteinExistence type="predicted"/>
<evidence type="ECO:0000313" key="1">
    <source>
        <dbReference type="EMBL" id="CDR06935.1"/>
    </source>
</evidence>
<dbReference type="HOGENOM" id="CLU_2048423_0_0_11"/>
<dbReference type="AlphaFoldDB" id="A0A060ZLG6"/>
<reference evidence="1" key="1">
    <citation type="submission" date="2014-05" db="EMBL/GenBank/DDBJ databases">
        <authorList>
            <person name="Horn Fabian"/>
        </authorList>
    </citation>
    <scope>NUCLEOTIDE SEQUENCE</scope>
</reference>
<organism evidence="1">
    <name type="scientific">Streptomyces iranensis</name>
    <dbReference type="NCBI Taxonomy" id="576784"/>
    <lineage>
        <taxon>Bacteria</taxon>
        <taxon>Bacillati</taxon>
        <taxon>Actinomycetota</taxon>
        <taxon>Actinomycetes</taxon>
        <taxon>Kitasatosporales</taxon>
        <taxon>Streptomycetaceae</taxon>
        <taxon>Streptomyces</taxon>
        <taxon>Streptomyces violaceusniger group</taxon>
    </lineage>
</organism>
<accession>A0A060ZLG6</accession>